<dbReference type="InterPro" id="IPR033922">
    <property type="entry name" value="NAD_bind_Glu_DH"/>
</dbReference>
<keyword evidence="5" id="KW-0520">NAD</keyword>
<dbReference type="AlphaFoldDB" id="A0A4S3MT39"/>
<dbReference type="Pfam" id="PF00208">
    <property type="entry name" value="ELFV_dehydrog"/>
    <property type="match status" value="1"/>
</dbReference>
<dbReference type="Proteomes" id="UP000309450">
    <property type="component" value="Unassembled WGS sequence"/>
</dbReference>
<dbReference type="GO" id="GO:0004352">
    <property type="term" value="F:glutamate dehydrogenase (NAD+) activity"/>
    <property type="evidence" value="ECO:0007669"/>
    <property type="project" value="TreeGrafter"/>
</dbReference>
<reference evidence="9 10" key="1">
    <citation type="submission" date="2019-04" db="EMBL/GenBank/DDBJ databases">
        <title>Draft genome sequence of Gemmobacter aestuarii sp. nov.</title>
        <authorList>
            <person name="Hameed A."/>
            <person name="Lin S.-Y."/>
            <person name="Shahina M."/>
            <person name="Lai W.-A."/>
            <person name="Young C.-C."/>
        </authorList>
    </citation>
    <scope>NUCLEOTIDE SEQUENCE [LARGE SCALE GENOMIC DNA]</scope>
    <source>
        <strain evidence="9 10">CC-PW-75</strain>
    </source>
</reference>
<dbReference type="Gene3D" id="3.40.50.10860">
    <property type="entry name" value="Leucine Dehydrogenase, chain A, domain 1"/>
    <property type="match status" value="1"/>
</dbReference>
<dbReference type="PANTHER" id="PTHR11606:SF13">
    <property type="entry name" value="GLUTAMATE DEHYDROGENASE 1, MITOCHONDRIAL"/>
    <property type="match status" value="1"/>
</dbReference>
<sequence>MHASGEPSFRESVDLMFNRAARLMNLSPGLEQKIRVCNSTYTVRFGVRLRGKIETFVGYRSVHSEHMEPVKGGIRYATNVNQDEVEALAALMTYKCALVETPFGGSKGGLCIDPRQWEEHELELITRRFAYELIKRDLIHPAQNVPAPDMGTGEREMAWIADQYARMNTTDINAKACVTGKPPHAGGIQGRVEATGRGVQYALREFFRHKDDMAKAGLSGTLDGKRLIVQGLGNVGYHAAKFLSEEDGAKIVAIIERDGALLDDKGLNVEAVRQWIATNGGVKGYPEATYVEDGAKVLEQACDILIPAALEAVIHKDNADRIKAPLIIEAANGPITFSADEILRRKGTVIIPDMYANAGGVTVSYFEWVKNLSHIRFGRMQRRAEEARSRLLVEELERLSADKGLGWTLADDFKERFLTGSDELMLVRSGLDDTMRTAYQAMREVWHSRNDVEDLRVAAYIVAIDRVAKTYRSKGL</sequence>
<feature type="domain" description="Glutamate/phenylalanine/leucine/valine/L-tryptophan dehydrogenase C-terminal" evidence="8">
    <location>
        <begin position="188"/>
        <end position="475"/>
    </location>
</feature>
<dbReference type="SUPFAM" id="SSF51735">
    <property type="entry name" value="NAD(P)-binding Rossmann-fold domains"/>
    <property type="match status" value="1"/>
</dbReference>
<protein>
    <recommendedName>
        <fullName evidence="3">Glutamate dehydrogenase</fullName>
    </recommendedName>
</protein>
<keyword evidence="10" id="KW-1185">Reference proteome</keyword>
<dbReference type="FunFam" id="3.40.50.10860:FF:000003">
    <property type="entry name" value="Glutamate dehydrogenase"/>
    <property type="match status" value="1"/>
</dbReference>
<evidence type="ECO:0000313" key="10">
    <source>
        <dbReference type="Proteomes" id="UP000309450"/>
    </source>
</evidence>
<dbReference type="PRINTS" id="PR00082">
    <property type="entry name" value="GLFDHDRGNASE"/>
</dbReference>
<gene>
    <name evidence="9" type="ORF">E7811_02630</name>
</gene>
<evidence type="ECO:0000256" key="2">
    <source>
        <dbReference type="ARBA" id="ARBA00023002"/>
    </source>
</evidence>
<dbReference type="RefSeq" id="WP_136393032.1">
    <property type="nucleotide sequence ID" value="NZ_SSND01000001.1"/>
</dbReference>
<proteinExistence type="inferred from homology"/>
<comment type="caution">
    <text evidence="9">The sequence shown here is derived from an EMBL/GenBank/DDBJ whole genome shotgun (WGS) entry which is preliminary data.</text>
</comment>
<feature type="binding site" evidence="5">
    <location>
        <position position="71"/>
    </location>
    <ligand>
        <name>substrate</name>
    </ligand>
</feature>
<evidence type="ECO:0000256" key="3">
    <source>
        <dbReference type="PIRNR" id="PIRNR000185"/>
    </source>
</evidence>
<dbReference type="PIRSF" id="PIRSF000185">
    <property type="entry name" value="Glu_DH"/>
    <property type="match status" value="1"/>
</dbReference>
<evidence type="ECO:0000259" key="8">
    <source>
        <dbReference type="SMART" id="SM00839"/>
    </source>
</evidence>
<evidence type="ECO:0000256" key="7">
    <source>
        <dbReference type="RuleBase" id="RU004417"/>
    </source>
</evidence>
<dbReference type="Gene3D" id="3.40.50.720">
    <property type="entry name" value="NAD(P)-binding Rossmann-like Domain"/>
    <property type="match status" value="1"/>
</dbReference>
<keyword evidence="5" id="KW-0547">Nucleotide-binding</keyword>
<dbReference type="InterPro" id="IPR006095">
    <property type="entry name" value="Glu/Leu/Phe/Val/Trp_DH"/>
</dbReference>
<dbReference type="CDD" id="cd01076">
    <property type="entry name" value="NAD_bind_1_Glu_DH"/>
    <property type="match status" value="1"/>
</dbReference>
<dbReference type="SUPFAM" id="SSF53223">
    <property type="entry name" value="Aminoacid dehydrogenase-like, N-terminal domain"/>
    <property type="match status" value="1"/>
</dbReference>
<dbReference type="SMART" id="SM00839">
    <property type="entry name" value="ELFV_dehydrog"/>
    <property type="match status" value="1"/>
</dbReference>
<dbReference type="InterPro" id="IPR046346">
    <property type="entry name" value="Aminoacid_DH-like_N_sf"/>
</dbReference>
<feature type="binding site" evidence="5">
    <location>
        <position position="234"/>
    </location>
    <ligand>
        <name>NAD(+)</name>
        <dbReference type="ChEBI" id="CHEBI:57540"/>
    </ligand>
</feature>
<dbReference type="PANTHER" id="PTHR11606">
    <property type="entry name" value="GLUTAMATE DEHYDROGENASE"/>
    <property type="match status" value="1"/>
</dbReference>
<accession>A0A4S3MT39</accession>
<evidence type="ECO:0000256" key="5">
    <source>
        <dbReference type="PIRSR" id="PIRSR000185-2"/>
    </source>
</evidence>
<keyword evidence="2 3" id="KW-0560">Oxidoreductase</keyword>
<dbReference type="EMBL" id="SSND01000001">
    <property type="protein sequence ID" value="THD84651.1"/>
    <property type="molecule type" value="Genomic_DNA"/>
</dbReference>
<name>A0A4S3MT39_9RHOB</name>
<feature type="binding site" evidence="5">
    <location>
        <position position="364"/>
    </location>
    <ligand>
        <name>substrate</name>
    </ligand>
</feature>
<dbReference type="GO" id="GO:0006538">
    <property type="term" value="P:L-glutamate catabolic process"/>
    <property type="evidence" value="ECO:0007669"/>
    <property type="project" value="TreeGrafter"/>
</dbReference>
<evidence type="ECO:0000256" key="1">
    <source>
        <dbReference type="ARBA" id="ARBA00006382"/>
    </source>
</evidence>
<feature type="site" description="Important for catalysis" evidence="6">
    <location>
        <position position="149"/>
    </location>
</feature>
<dbReference type="Pfam" id="PF02812">
    <property type="entry name" value="ELFV_dehydrog_N"/>
    <property type="match status" value="1"/>
</dbReference>
<dbReference type="OrthoDB" id="9803297at2"/>
<feature type="binding site" evidence="5">
    <location>
        <position position="95"/>
    </location>
    <ligand>
        <name>substrate</name>
    </ligand>
</feature>
<dbReference type="InterPro" id="IPR036291">
    <property type="entry name" value="NAD(P)-bd_dom_sf"/>
</dbReference>
<dbReference type="InterPro" id="IPR006096">
    <property type="entry name" value="Glu/Leu/Phe/Val/Trp_DH_C"/>
</dbReference>
<comment type="similarity">
    <text evidence="1 3 7">Belongs to the Glu/Leu/Phe/Val dehydrogenases family.</text>
</comment>
<feature type="active site" description="Proton donor" evidence="4">
    <location>
        <position position="107"/>
    </location>
</feature>
<dbReference type="InterPro" id="IPR006097">
    <property type="entry name" value="Glu/Leu/Phe/Val/Trp_DH_dimer"/>
</dbReference>
<dbReference type="InterPro" id="IPR014362">
    <property type="entry name" value="Glu_DH"/>
</dbReference>
<evidence type="ECO:0000256" key="6">
    <source>
        <dbReference type="PIRSR" id="PIRSR000185-3"/>
    </source>
</evidence>
<evidence type="ECO:0000313" key="9">
    <source>
        <dbReference type="EMBL" id="THD84651.1"/>
    </source>
</evidence>
<organism evidence="9 10">
    <name type="scientific">Aliigemmobacter aestuarii</name>
    <dbReference type="NCBI Taxonomy" id="1445661"/>
    <lineage>
        <taxon>Bacteria</taxon>
        <taxon>Pseudomonadati</taxon>
        <taxon>Pseudomonadota</taxon>
        <taxon>Alphaproteobacteria</taxon>
        <taxon>Rhodobacterales</taxon>
        <taxon>Paracoccaceae</taxon>
        <taxon>Aliigemmobacter</taxon>
    </lineage>
</organism>
<feature type="binding site" evidence="5">
    <location>
        <position position="195"/>
    </location>
    <ligand>
        <name>NAD(+)</name>
        <dbReference type="ChEBI" id="CHEBI:57540"/>
    </ligand>
</feature>
<evidence type="ECO:0000256" key="4">
    <source>
        <dbReference type="PIRSR" id="PIRSR000185-1"/>
    </source>
</evidence>
<dbReference type="GO" id="GO:0000166">
    <property type="term" value="F:nucleotide binding"/>
    <property type="evidence" value="ECO:0007669"/>
    <property type="project" value="UniProtKB-KW"/>
</dbReference>
<dbReference type="FunFam" id="3.40.50.720:FF:000100">
    <property type="entry name" value="Glutamate dehydrogenase 1, mitochondrial"/>
    <property type="match status" value="1"/>
</dbReference>